<dbReference type="InterPro" id="IPR013563">
    <property type="entry name" value="Oligopep_ABC_C"/>
</dbReference>
<dbReference type="EMBL" id="CP104008">
    <property type="protein sequence ID" value="WFQ92918.1"/>
    <property type="molecule type" value="Genomic_DNA"/>
</dbReference>
<dbReference type="GO" id="GO:0055085">
    <property type="term" value="P:transmembrane transport"/>
    <property type="evidence" value="ECO:0007669"/>
    <property type="project" value="UniProtKB-ARBA"/>
</dbReference>
<sequence>MKENKKEAILKVRDLLIEFGNGRNKLKAVKGVTFDVYKGETFGLVGESGSGKTTIGRAIIGIQPVSDGAIYFENKLLRGKSPDVYKINQKIARHLYIMQQNQLTTSLSLNDYSNEFKRVYYKYVQSKFFDFKTQELKDYEDGKSRKIKEGVNLNTTKLVSVKKNANLSIIIQAITDNLKRLLKIIRLQEKASRITKNISKHTGVKLELQEAINKYQDFVHSSILKTKDLENTIYTTLQEMLAIRNAVNEGKYTSVTKFFDDMGAKLKLVIKSQKLISPQLEEASYDQLMNLALTCPKSKNSYYLKKLQQRIEYLTLNNKTELAEEYKSVINTVENSDFYQNLKTAEIFKSPSKKELRESKKDMQMIFQDPSSSLNERMAVEEIIKEGLDNFPELYTNEQVRVAYQQWFNTKNPENKITDILEIDKKDIKRFLINQLLETVGLLPEHLSRYPHEFSGGQRQRIGIARALIMKPKFVVADEPISALDVSIRAQIMNLLAKFQKQFDLTYIFIAHDLSVVRFATDRIAVIYRGDIVELAESDELFELPLHPYTRSLLSAIPLPDPVQESKKVHFVYNPEVEHHDYLVDFPKWIEVSKGHFVYANEREVKAYKKQIKAYKDELKLKSKTKM</sequence>
<dbReference type="PROSITE" id="PS50893">
    <property type="entry name" value="ABC_TRANSPORTER_2"/>
    <property type="match status" value="1"/>
</dbReference>
<dbReference type="InterPro" id="IPR003439">
    <property type="entry name" value="ABC_transporter-like_ATP-bd"/>
</dbReference>
<organism evidence="7 8">
    <name type="scientific">Mycoplasma feriruminatoris</name>
    <dbReference type="NCBI Taxonomy" id="1179777"/>
    <lineage>
        <taxon>Bacteria</taxon>
        <taxon>Bacillati</taxon>
        <taxon>Mycoplasmatota</taxon>
        <taxon>Mollicutes</taxon>
        <taxon>Mycoplasmataceae</taxon>
        <taxon>Mycoplasma</taxon>
    </lineage>
</organism>
<dbReference type="RefSeq" id="WP_278307437.1">
    <property type="nucleotide sequence ID" value="NZ_CP104008.1"/>
</dbReference>
<comment type="similarity">
    <text evidence="1">Belongs to the ABC transporter superfamily.</text>
</comment>
<protein>
    <submittedName>
        <fullName evidence="7">Vitamin B12 import ATP-binding protein BtuD</fullName>
    </submittedName>
</protein>
<feature type="coiled-coil region" evidence="5">
    <location>
        <begin position="598"/>
        <end position="625"/>
    </location>
</feature>
<keyword evidence="3" id="KW-0547">Nucleotide-binding</keyword>
<dbReference type="Gene3D" id="3.40.50.300">
    <property type="entry name" value="P-loop containing nucleotide triphosphate hydrolases"/>
    <property type="match status" value="2"/>
</dbReference>
<dbReference type="InterPro" id="IPR003593">
    <property type="entry name" value="AAA+_ATPase"/>
</dbReference>
<dbReference type="InterPro" id="IPR027417">
    <property type="entry name" value="P-loop_NTPase"/>
</dbReference>
<evidence type="ECO:0000313" key="8">
    <source>
        <dbReference type="Proteomes" id="UP001178743"/>
    </source>
</evidence>
<name>A0AAX3TFI7_9MOLU</name>
<keyword evidence="2" id="KW-0813">Transport</keyword>
<dbReference type="InterPro" id="IPR050319">
    <property type="entry name" value="ABC_transp_ATP-bind"/>
</dbReference>
<evidence type="ECO:0000256" key="5">
    <source>
        <dbReference type="SAM" id="Coils"/>
    </source>
</evidence>
<dbReference type="GO" id="GO:0005524">
    <property type="term" value="F:ATP binding"/>
    <property type="evidence" value="ECO:0007669"/>
    <property type="project" value="UniProtKB-KW"/>
</dbReference>
<feature type="domain" description="ABC transporter" evidence="6">
    <location>
        <begin position="10"/>
        <end position="554"/>
    </location>
</feature>
<evidence type="ECO:0000256" key="1">
    <source>
        <dbReference type="ARBA" id="ARBA00005417"/>
    </source>
</evidence>
<evidence type="ECO:0000259" key="6">
    <source>
        <dbReference type="PROSITE" id="PS50893"/>
    </source>
</evidence>
<dbReference type="InterPro" id="IPR017871">
    <property type="entry name" value="ABC_transporter-like_CS"/>
</dbReference>
<dbReference type="CDD" id="cd03257">
    <property type="entry name" value="ABC_NikE_OppD_transporters"/>
    <property type="match status" value="1"/>
</dbReference>
<evidence type="ECO:0000313" key="7">
    <source>
        <dbReference type="EMBL" id="WFQ92918.1"/>
    </source>
</evidence>
<evidence type="ECO:0000256" key="4">
    <source>
        <dbReference type="ARBA" id="ARBA00022840"/>
    </source>
</evidence>
<dbReference type="Pfam" id="PF08352">
    <property type="entry name" value="oligo_HPY"/>
    <property type="match status" value="1"/>
</dbReference>
<dbReference type="PANTHER" id="PTHR43776">
    <property type="entry name" value="TRANSPORT ATP-BINDING PROTEIN"/>
    <property type="match status" value="1"/>
</dbReference>
<keyword evidence="5" id="KW-0175">Coiled coil</keyword>
<gene>
    <name evidence="7" type="primary">btuD_6</name>
    <name evidence="7" type="ORF">MFERI14822_00710</name>
</gene>
<accession>A0AAX3TFI7</accession>
<dbReference type="AlphaFoldDB" id="A0AAX3TFI7"/>
<dbReference type="SMART" id="SM00382">
    <property type="entry name" value="AAA"/>
    <property type="match status" value="1"/>
</dbReference>
<evidence type="ECO:0000256" key="3">
    <source>
        <dbReference type="ARBA" id="ARBA00022741"/>
    </source>
</evidence>
<dbReference type="Proteomes" id="UP001178743">
    <property type="component" value="Chromosome"/>
</dbReference>
<dbReference type="Pfam" id="PF00005">
    <property type="entry name" value="ABC_tran"/>
    <property type="match status" value="2"/>
</dbReference>
<reference evidence="7" key="1">
    <citation type="submission" date="2022-06" db="EMBL/GenBank/DDBJ databases">
        <title>Comparative genomic analysis of Mycoplasma feriruminatoris and the Mycoplasma mycoides cluster.</title>
        <authorList>
            <person name="Baby V."/>
            <person name="Ambroset C."/>
            <person name="Gaurivaud P."/>
            <person name="Boury C."/>
            <person name="Guichoux E."/>
            <person name="Lartigue C."/>
            <person name="Tardy F."/>
            <person name="Sirand-Pugnet P."/>
        </authorList>
    </citation>
    <scope>NUCLEOTIDE SEQUENCE</scope>
    <source>
        <strain evidence="7">L14822</strain>
    </source>
</reference>
<dbReference type="GO" id="GO:0016887">
    <property type="term" value="F:ATP hydrolysis activity"/>
    <property type="evidence" value="ECO:0007669"/>
    <property type="project" value="InterPro"/>
</dbReference>
<dbReference type="PANTHER" id="PTHR43776:SF7">
    <property type="entry name" value="D,D-DIPEPTIDE TRANSPORT ATP-BINDING PROTEIN DDPF-RELATED"/>
    <property type="match status" value="1"/>
</dbReference>
<keyword evidence="4 7" id="KW-0067">ATP-binding</keyword>
<evidence type="ECO:0000256" key="2">
    <source>
        <dbReference type="ARBA" id="ARBA00022448"/>
    </source>
</evidence>
<dbReference type="PROSITE" id="PS00211">
    <property type="entry name" value="ABC_TRANSPORTER_1"/>
    <property type="match status" value="1"/>
</dbReference>
<proteinExistence type="inferred from homology"/>
<dbReference type="GO" id="GO:0015833">
    <property type="term" value="P:peptide transport"/>
    <property type="evidence" value="ECO:0007669"/>
    <property type="project" value="InterPro"/>
</dbReference>
<dbReference type="SUPFAM" id="SSF52540">
    <property type="entry name" value="P-loop containing nucleoside triphosphate hydrolases"/>
    <property type="match status" value="1"/>
</dbReference>